<dbReference type="Pfam" id="PF14284">
    <property type="entry name" value="PcfJ"/>
    <property type="match status" value="1"/>
</dbReference>
<evidence type="ECO:0000313" key="2">
    <source>
        <dbReference type="EMBL" id="DAD82037.1"/>
    </source>
</evidence>
<keyword evidence="1" id="KW-0175">Coiled coil</keyword>
<dbReference type="InterPro" id="IPR025586">
    <property type="entry name" value="PcfJ"/>
</dbReference>
<dbReference type="EMBL" id="BK014911">
    <property type="protein sequence ID" value="DAD82037.1"/>
    <property type="molecule type" value="Genomic_DNA"/>
</dbReference>
<organism evidence="2">
    <name type="scientific">Siphoviridae sp. ctkL634</name>
    <dbReference type="NCBI Taxonomy" id="2826442"/>
    <lineage>
        <taxon>Viruses</taxon>
        <taxon>Duplodnaviria</taxon>
        <taxon>Heunggongvirae</taxon>
        <taxon>Uroviricota</taxon>
        <taxon>Caudoviricetes</taxon>
    </lineage>
</organism>
<evidence type="ECO:0000256" key="1">
    <source>
        <dbReference type="SAM" id="Coils"/>
    </source>
</evidence>
<accession>A0A8S5MI62</accession>
<proteinExistence type="predicted"/>
<sequence>MKKKAIEKIPYLTLPETNKNRKVKYIAVTAFKNIAHEQHLFIEVYRNRKQDKDVPVIRIVLTKKDFGNFVPETAIWTREKIEPERYYGAVCLLWHRNNDRAGTWEQAMQENVLYSANDYDRIKKICHVTVWNQDRWPEYIYEHENNIVVTARRQAEHRKYLRRQQALKDREANTPELPEKRILDKAEQLFFGAKHFLYYKKHGSWADIACSKCGGVSYGRWKNGISYESQFQKWVEEPKEGQSGHCPMCGEVGEYKCQGKVKGEHSKSTHLFLGQKYKDNGFVMRYIEVSKTWHLQMMCGAKGLEMNGAYEELSGVEIARAYYMPGEKVQIDYHKHNPYTGSDFWDDCNLFGLSSISIGEAAVLQETYENMKDTMFQYSAMKEYSRTTYRYNPVDYLSRYKETPQIEMLVKLGLTGVVRSLLKCRYGIVADIDAKRPDQFLGIRKCRVHQLIEKNGDLNVLETMQMEYRMGAEWSDEQIDHIAEAHLRRGQLEVATAYMSVQQLLNRIEKYARAEWGTGCGSTEQRLQNVANTYIDYLDMRIALGYDLHNSVYQQPRDLTVAHTKMVTESSKKEADKRLAEVKTRFSDIRKQYRKLRNRYFWEDENLLIRPARSAEEIVMEGRILHHCVGGDNYLDKHNRGESYILMVRQQSDPELPYITVEIEAKTDRIRQWYGANDKKPDEKNMQKWLNDYIKKLKSGLLAAGITIRYKAESKMAADAQRICVAG</sequence>
<feature type="coiled-coil region" evidence="1">
    <location>
        <begin position="572"/>
        <end position="599"/>
    </location>
</feature>
<name>A0A8S5MI62_9CAUD</name>
<reference evidence="2" key="1">
    <citation type="journal article" date="2021" name="Proc. Natl. Acad. Sci. U.S.A.">
        <title>A Catalog of Tens of Thousands of Viruses from Human Metagenomes Reveals Hidden Associations with Chronic Diseases.</title>
        <authorList>
            <person name="Tisza M.J."/>
            <person name="Buck C.B."/>
        </authorList>
    </citation>
    <scope>NUCLEOTIDE SEQUENCE</scope>
    <source>
        <strain evidence="2">CtkL634</strain>
    </source>
</reference>
<protein>
    <submittedName>
        <fullName evidence="2">PcfJ like protein</fullName>
    </submittedName>
</protein>